<sequence>MSKDLVLFDFDGTLTTKDTLLDFTQFSLGKGRFVKGMLRLLPSMTGLKLGLIPNWKAKEEYLSHFFGGISLEQFIALGKEYGEKRIPQLIREKALSSIIDYRETGVPMYIVSASSPLWIEHWAEKYDIKVLGTQLDVLEGRITGKIDGKNCYGPEKVKRIQENIQLSDFENIYAYGDSSGDKEMLQLATQCFYKYF</sequence>
<dbReference type="Proteomes" id="UP000659388">
    <property type="component" value="Unassembled WGS sequence"/>
</dbReference>
<proteinExistence type="predicted"/>
<dbReference type="GO" id="GO:0000287">
    <property type="term" value="F:magnesium ion binding"/>
    <property type="evidence" value="ECO:0007669"/>
    <property type="project" value="TreeGrafter"/>
</dbReference>
<dbReference type="InterPro" id="IPR050582">
    <property type="entry name" value="HAD-like_SerB"/>
</dbReference>
<dbReference type="GO" id="GO:0006564">
    <property type="term" value="P:L-serine biosynthetic process"/>
    <property type="evidence" value="ECO:0007669"/>
    <property type="project" value="TreeGrafter"/>
</dbReference>
<dbReference type="GO" id="GO:0036424">
    <property type="term" value="F:L-phosphoserine phosphatase activity"/>
    <property type="evidence" value="ECO:0007669"/>
    <property type="project" value="TreeGrafter"/>
</dbReference>
<dbReference type="PANTHER" id="PTHR43344">
    <property type="entry name" value="PHOSPHOSERINE PHOSPHATASE"/>
    <property type="match status" value="1"/>
</dbReference>
<reference evidence="1" key="1">
    <citation type="submission" date="2021-01" db="EMBL/GenBank/DDBJ databases">
        <title>Fulvivirga kasyanovii gen. nov., sp nov., a novel member of the phylum Bacteroidetes isolated from seawater in a mussel farm.</title>
        <authorList>
            <person name="Zhao L.-H."/>
            <person name="Wang Z.-J."/>
        </authorList>
    </citation>
    <scope>NUCLEOTIDE SEQUENCE</scope>
    <source>
        <strain evidence="1">2943</strain>
    </source>
</reference>
<dbReference type="Gene3D" id="1.20.1440.100">
    <property type="entry name" value="SG protein - dephosphorylation function"/>
    <property type="match status" value="1"/>
</dbReference>
<dbReference type="RefSeq" id="WP_202245987.1">
    <property type="nucleotide sequence ID" value="NZ_JAESIY010000011.1"/>
</dbReference>
<keyword evidence="1" id="KW-0378">Hydrolase</keyword>
<dbReference type="InterPro" id="IPR006385">
    <property type="entry name" value="HAD_hydro_SerB1"/>
</dbReference>
<protein>
    <submittedName>
        <fullName evidence="1">HAD-IB family hydrolase</fullName>
    </submittedName>
</protein>
<evidence type="ECO:0000313" key="1">
    <source>
        <dbReference type="EMBL" id="MBL3658194.1"/>
    </source>
</evidence>
<name>A0A937K129_9BACT</name>
<comment type="caution">
    <text evidence="1">The sequence shown here is derived from an EMBL/GenBank/DDBJ whole genome shotgun (WGS) entry which is preliminary data.</text>
</comment>
<gene>
    <name evidence="1" type="ORF">JL102_18725</name>
</gene>
<dbReference type="InterPro" id="IPR036412">
    <property type="entry name" value="HAD-like_sf"/>
</dbReference>
<dbReference type="Gene3D" id="3.40.50.1000">
    <property type="entry name" value="HAD superfamily/HAD-like"/>
    <property type="match status" value="1"/>
</dbReference>
<evidence type="ECO:0000313" key="2">
    <source>
        <dbReference type="Proteomes" id="UP000659388"/>
    </source>
</evidence>
<dbReference type="Pfam" id="PF12710">
    <property type="entry name" value="HAD"/>
    <property type="match status" value="1"/>
</dbReference>
<dbReference type="SUPFAM" id="SSF56784">
    <property type="entry name" value="HAD-like"/>
    <property type="match status" value="1"/>
</dbReference>
<dbReference type="NCBIfam" id="TIGR01488">
    <property type="entry name" value="HAD-SF-IB"/>
    <property type="match status" value="1"/>
</dbReference>
<dbReference type="NCBIfam" id="TIGR01490">
    <property type="entry name" value="HAD-SF-IB-hyp1"/>
    <property type="match status" value="1"/>
</dbReference>
<accession>A0A937K129</accession>
<dbReference type="EMBL" id="JAESIY010000011">
    <property type="protein sequence ID" value="MBL3658194.1"/>
    <property type="molecule type" value="Genomic_DNA"/>
</dbReference>
<dbReference type="AlphaFoldDB" id="A0A937K129"/>
<keyword evidence="2" id="KW-1185">Reference proteome</keyword>
<dbReference type="PANTHER" id="PTHR43344:SF14">
    <property type="entry name" value="HAD-IB FAMILY HYDROLASE"/>
    <property type="match status" value="1"/>
</dbReference>
<dbReference type="InterPro" id="IPR023214">
    <property type="entry name" value="HAD_sf"/>
</dbReference>
<organism evidence="1 2">
    <name type="scientific">Fulvivirga sediminis</name>
    <dbReference type="NCBI Taxonomy" id="2803949"/>
    <lineage>
        <taxon>Bacteria</taxon>
        <taxon>Pseudomonadati</taxon>
        <taxon>Bacteroidota</taxon>
        <taxon>Cytophagia</taxon>
        <taxon>Cytophagales</taxon>
        <taxon>Fulvivirgaceae</taxon>
        <taxon>Fulvivirga</taxon>
    </lineage>
</organism>
<dbReference type="GO" id="GO:0005737">
    <property type="term" value="C:cytoplasm"/>
    <property type="evidence" value="ECO:0007669"/>
    <property type="project" value="TreeGrafter"/>
</dbReference>